<reference evidence="6 7" key="1">
    <citation type="journal article" date="2024" name="Nat. Commun.">
        <title>Phylogenomics reveals the evolutionary origins of lichenization in chlorophyte algae.</title>
        <authorList>
            <person name="Puginier C."/>
            <person name="Libourel C."/>
            <person name="Otte J."/>
            <person name="Skaloud P."/>
            <person name="Haon M."/>
            <person name="Grisel S."/>
            <person name="Petersen M."/>
            <person name="Berrin J.G."/>
            <person name="Delaux P.M."/>
            <person name="Dal Grande F."/>
            <person name="Keller J."/>
        </authorList>
    </citation>
    <scope>NUCLEOTIDE SEQUENCE [LARGE SCALE GENOMIC DNA]</scope>
    <source>
        <strain evidence="6 7">SAG 2036</strain>
    </source>
</reference>
<dbReference type="GO" id="GO:0005737">
    <property type="term" value="C:cytoplasm"/>
    <property type="evidence" value="ECO:0007669"/>
    <property type="project" value="TreeGrafter"/>
</dbReference>
<evidence type="ECO:0000256" key="1">
    <source>
        <dbReference type="ARBA" id="ARBA00022741"/>
    </source>
</evidence>
<dbReference type="Gene3D" id="1.10.510.10">
    <property type="entry name" value="Transferase(Phosphotransferase) domain 1"/>
    <property type="match status" value="1"/>
</dbReference>
<dbReference type="EMBL" id="JALJOQ010000129">
    <property type="protein sequence ID" value="KAK9795493.1"/>
    <property type="molecule type" value="Genomic_DNA"/>
</dbReference>
<dbReference type="CDD" id="cd14003">
    <property type="entry name" value="STKc_AMPK-like"/>
    <property type="match status" value="1"/>
</dbReference>
<dbReference type="InterPro" id="IPR011009">
    <property type="entry name" value="Kinase-like_dom_sf"/>
</dbReference>
<dbReference type="GO" id="GO:0035556">
    <property type="term" value="P:intracellular signal transduction"/>
    <property type="evidence" value="ECO:0007669"/>
    <property type="project" value="TreeGrafter"/>
</dbReference>
<feature type="binding site" evidence="3">
    <location>
        <position position="130"/>
    </location>
    <ligand>
        <name>ATP</name>
        <dbReference type="ChEBI" id="CHEBI:30616"/>
    </ligand>
</feature>
<feature type="compositionally biased region" description="Low complexity" evidence="4">
    <location>
        <begin position="60"/>
        <end position="72"/>
    </location>
</feature>
<comment type="caution">
    <text evidence="6">The sequence shown here is derived from an EMBL/GenBank/DDBJ whole genome shotgun (WGS) entry which is preliminary data.</text>
</comment>
<evidence type="ECO:0000259" key="5">
    <source>
        <dbReference type="PROSITE" id="PS50011"/>
    </source>
</evidence>
<name>A0AAW1NQR9_9CHLO</name>
<keyword evidence="7" id="KW-1185">Reference proteome</keyword>
<sequence>MNIYEIVIGADRDLVSRGHVSLVWRLSGVSLGSAAAIEARAVRLIHPPMVDVAMPHTQMPQGQIQGQMPSGQVPQNRKPGNLGTTAPVTTNYLADCRHFMQVGELGHGTFGVVVKAIDLRERPPREVAIKLLSRGNFIKQYKTYVKREIDNQSRLRHPLIVSIQEVFLTKSHLAIVMEYARGGDLFNYTMRHGPHGRLIEQQARWIFQQLIIGLDYCHRRGVANRDLKLENLLLDHDGKDGIRPLLKICDFGYSKHDRSSSAKSGVGTPVYMAPEVILGDNHYNAKKADIWSCGVILYSMLFGKYPFNAKEPRLARRIVAAQYTLPANVAVSPDCLDMLTKVLVAEPAQRMGMEDIKCHPWFLEGLPPGALDMNEFLLKGMEPQASCQRKVELVVDQAQRMGNPQEGLWACRLLEPIGQSRPANGQPRKA</sequence>
<keyword evidence="1 3" id="KW-0547">Nucleotide-binding</keyword>
<proteinExistence type="predicted"/>
<dbReference type="PANTHER" id="PTHR24346">
    <property type="entry name" value="MAP/MICROTUBULE AFFINITY-REGULATING KINASE"/>
    <property type="match status" value="1"/>
</dbReference>
<gene>
    <name evidence="6" type="ORF">WJX73_006956</name>
</gene>
<dbReference type="AlphaFoldDB" id="A0AAW1NQR9"/>
<accession>A0AAW1NQR9</accession>
<feature type="region of interest" description="Disordered" evidence="4">
    <location>
        <begin position="60"/>
        <end position="82"/>
    </location>
</feature>
<evidence type="ECO:0000256" key="4">
    <source>
        <dbReference type="SAM" id="MobiDB-lite"/>
    </source>
</evidence>
<dbReference type="InterPro" id="IPR017441">
    <property type="entry name" value="Protein_kinase_ATP_BS"/>
</dbReference>
<dbReference type="Proteomes" id="UP001465755">
    <property type="component" value="Unassembled WGS sequence"/>
</dbReference>
<evidence type="ECO:0000313" key="6">
    <source>
        <dbReference type="EMBL" id="KAK9795493.1"/>
    </source>
</evidence>
<evidence type="ECO:0000256" key="3">
    <source>
        <dbReference type="PROSITE-ProRule" id="PRU10141"/>
    </source>
</evidence>
<evidence type="ECO:0000256" key="2">
    <source>
        <dbReference type="ARBA" id="ARBA00022840"/>
    </source>
</evidence>
<dbReference type="SUPFAM" id="SSF56112">
    <property type="entry name" value="Protein kinase-like (PK-like)"/>
    <property type="match status" value="1"/>
</dbReference>
<dbReference type="PANTHER" id="PTHR24346:SF92">
    <property type="entry name" value="SNF1-RELATED PROTEIN KINASE 2.6"/>
    <property type="match status" value="1"/>
</dbReference>
<dbReference type="Pfam" id="PF00069">
    <property type="entry name" value="Pkinase"/>
    <property type="match status" value="1"/>
</dbReference>
<protein>
    <recommendedName>
        <fullName evidence="5">Protein kinase domain-containing protein</fullName>
    </recommendedName>
</protein>
<dbReference type="FunFam" id="1.10.510.10:FF:000571">
    <property type="entry name" value="Maternal embryonic leucine zipper kinase"/>
    <property type="match status" value="1"/>
</dbReference>
<feature type="domain" description="Protein kinase" evidence="5">
    <location>
        <begin position="99"/>
        <end position="362"/>
    </location>
</feature>
<dbReference type="GO" id="GO:0004674">
    <property type="term" value="F:protein serine/threonine kinase activity"/>
    <property type="evidence" value="ECO:0007669"/>
    <property type="project" value="TreeGrafter"/>
</dbReference>
<organism evidence="6 7">
    <name type="scientific">Symbiochloris irregularis</name>
    <dbReference type="NCBI Taxonomy" id="706552"/>
    <lineage>
        <taxon>Eukaryota</taxon>
        <taxon>Viridiplantae</taxon>
        <taxon>Chlorophyta</taxon>
        <taxon>core chlorophytes</taxon>
        <taxon>Trebouxiophyceae</taxon>
        <taxon>Trebouxiales</taxon>
        <taxon>Trebouxiaceae</taxon>
        <taxon>Symbiochloris</taxon>
    </lineage>
</organism>
<dbReference type="PROSITE" id="PS00107">
    <property type="entry name" value="PROTEIN_KINASE_ATP"/>
    <property type="match status" value="1"/>
</dbReference>
<dbReference type="InterPro" id="IPR000719">
    <property type="entry name" value="Prot_kinase_dom"/>
</dbReference>
<dbReference type="SMART" id="SM00220">
    <property type="entry name" value="S_TKc"/>
    <property type="match status" value="1"/>
</dbReference>
<dbReference type="PROSITE" id="PS50011">
    <property type="entry name" value="PROTEIN_KINASE_DOM"/>
    <property type="match status" value="1"/>
</dbReference>
<keyword evidence="2 3" id="KW-0067">ATP-binding</keyword>
<dbReference type="GO" id="GO:0005524">
    <property type="term" value="F:ATP binding"/>
    <property type="evidence" value="ECO:0007669"/>
    <property type="project" value="UniProtKB-UniRule"/>
</dbReference>
<evidence type="ECO:0000313" key="7">
    <source>
        <dbReference type="Proteomes" id="UP001465755"/>
    </source>
</evidence>